<evidence type="ECO:0000256" key="1">
    <source>
        <dbReference type="SAM" id="MobiDB-lite"/>
    </source>
</evidence>
<keyword evidence="2" id="KW-0812">Transmembrane</keyword>
<dbReference type="EMBL" id="PPSX01000095">
    <property type="protein sequence ID" value="RZQ51535.1"/>
    <property type="molecule type" value="Genomic_DNA"/>
</dbReference>
<dbReference type="Gene3D" id="2.60.40.10">
    <property type="entry name" value="Immunoglobulins"/>
    <property type="match status" value="1"/>
</dbReference>
<gene>
    <name evidence="4" type="ORF">C1E23_19110</name>
</gene>
<dbReference type="PROSITE" id="PS50093">
    <property type="entry name" value="PKD"/>
    <property type="match status" value="1"/>
</dbReference>
<proteinExistence type="predicted"/>
<dbReference type="SMART" id="SM00089">
    <property type="entry name" value="PKD"/>
    <property type="match status" value="1"/>
</dbReference>
<keyword evidence="2" id="KW-1133">Transmembrane helix</keyword>
<organism evidence="4 5">
    <name type="scientific">Pseudoalteromonas phenolica</name>
    <dbReference type="NCBI Taxonomy" id="161398"/>
    <lineage>
        <taxon>Bacteria</taxon>
        <taxon>Pseudomonadati</taxon>
        <taxon>Pseudomonadota</taxon>
        <taxon>Gammaproteobacteria</taxon>
        <taxon>Alteromonadales</taxon>
        <taxon>Pseudoalteromonadaceae</taxon>
        <taxon>Pseudoalteromonas</taxon>
    </lineage>
</organism>
<dbReference type="AlphaFoldDB" id="A0A4Q7IIX7"/>
<sequence>MYTIKRWLGCLTILVFSSTLYGIEITDYQWDFGDGTTSSEANPNHVYQQPGFYQVTLNAFVNEKLSYSKQHVIDAVSPAIKQFSILGKNNTKVGERVSFSAELETTKPLQLSYIWTNHEGIEHSGNQYTFTTDKVGSFELSVSGFFEGRKVTTDMLSYTVTAADTTPSPTTPKDKAQQSDGGGGSLFWMLPALFILVLRRKQ</sequence>
<dbReference type="InterPro" id="IPR000601">
    <property type="entry name" value="PKD_dom"/>
</dbReference>
<dbReference type="InterPro" id="IPR013783">
    <property type="entry name" value="Ig-like_fold"/>
</dbReference>
<feature type="domain" description="PKD" evidence="3">
    <location>
        <begin position="14"/>
        <end position="59"/>
    </location>
</feature>
<evidence type="ECO:0000313" key="5">
    <source>
        <dbReference type="Proteomes" id="UP000291338"/>
    </source>
</evidence>
<feature type="transmembrane region" description="Helical" evidence="2">
    <location>
        <begin position="181"/>
        <end position="198"/>
    </location>
</feature>
<dbReference type="Pfam" id="PF18911">
    <property type="entry name" value="PKD_4"/>
    <property type="match status" value="1"/>
</dbReference>
<accession>A0A4Q7IIX7</accession>
<reference evidence="4 5" key="1">
    <citation type="submission" date="2018-01" db="EMBL/GenBank/DDBJ databases">
        <title>Co-occurrence of chitin degradation, pigmentation and bioactivity in marine Pseudoalteromonas.</title>
        <authorList>
            <person name="Paulsen S."/>
            <person name="Gram L."/>
            <person name="Machado H."/>
        </authorList>
    </citation>
    <scope>NUCLEOTIDE SEQUENCE [LARGE SCALE GENOMIC DNA]</scope>
    <source>
        <strain evidence="4 5">S3898</strain>
    </source>
</reference>
<dbReference type="RefSeq" id="WP_130257079.1">
    <property type="nucleotide sequence ID" value="NZ_PPSX01000095.1"/>
</dbReference>
<dbReference type="InterPro" id="IPR022409">
    <property type="entry name" value="PKD/Chitinase_dom"/>
</dbReference>
<feature type="region of interest" description="Disordered" evidence="1">
    <location>
        <begin position="162"/>
        <end position="182"/>
    </location>
</feature>
<evidence type="ECO:0000313" key="4">
    <source>
        <dbReference type="EMBL" id="RZQ51535.1"/>
    </source>
</evidence>
<dbReference type="Proteomes" id="UP000291338">
    <property type="component" value="Unassembled WGS sequence"/>
</dbReference>
<dbReference type="CDD" id="cd00146">
    <property type="entry name" value="PKD"/>
    <property type="match status" value="1"/>
</dbReference>
<keyword evidence="2" id="KW-0472">Membrane</keyword>
<evidence type="ECO:0000259" key="3">
    <source>
        <dbReference type="PROSITE" id="PS50093"/>
    </source>
</evidence>
<dbReference type="InterPro" id="IPR035986">
    <property type="entry name" value="PKD_dom_sf"/>
</dbReference>
<dbReference type="SUPFAM" id="SSF49299">
    <property type="entry name" value="PKD domain"/>
    <property type="match status" value="1"/>
</dbReference>
<comment type="caution">
    <text evidence="4">The sequence shown here is derived from an EMBL/GenBank/DDBJ whole genome shotgun (WGS) entry which is preliminary data.</text>
</comment>
<name>A0A4Q7IIX7_9GAMM</name>
<evidence type="ECO:0000256" key="2">
    <source>
        <dbReference type="SAM" id="Phobius"/>
    </source>
</evidence>
<protein>
    <recommendedName>
        <fullName evidence="3">PKD domain-containing protein</fullName>
    </recommendedName>
</protein>